<evidence type="ECO:0000313" key="2">
    <source>
        <dbReference type="EMBL" id="KAI6653877.1"/>
    </source>
</evidence>
<organism evidence="2 3">
    <name type="scientific">Oopsacas minuta</name>
    <dbReference type="NCBI Taxonomy" id="111878"/>
    <lineage>
        <taxon>Eukaryota</taxon>
        <taxon>Metazoa</taxon>
        <taxon>Porifera</taxon>
        <taxon>Hexactinellida</taxon>
        <taxon>Hexasterophora</taxon>
        <taxon>Lyssacinosida</taxon>
        <taxon>Leucopsacidae</taxon>
        <taxon>Oopsacas</taxon>
    </lineage>
</organism>
<feature type="region of interest" description="Disordered" evidence="1">
    <location>
        <begin position="16"/>
        <end position="40"/>
    </location>
</feature>
<feature type="non-terminal residue" evidence="2">
    <location>
        <position position="80"/>
    </location>
</feature>
<evidence type="ECO:0000256" key="1">
    <source>
        <dbReference type="SAM" id="MobiDB-lite"/>
    </source>
</evidence>
<dbReference type="AlphaFoldDB" id="A0AAV7JYB7"/>
<comment type="caution">
    <text evidence="2">The sequence shown here is derived from an EMBL/GenBank/DDBJ whole genome shotgun (WGS) entry which is preliminary data.</text>
</comment>
<keyword evidence="3" id="KW-1185">Reference proteome</keyword>
<protein>
    <submittedName>
        <fullName evidence="2">Uncharacterized protein</fullName>
    </submittedName>
</protein>
<dbReference type="InterPro" id="IPR052709">
    <property type="entry name" value="Transposase-MT_Hybrid"/>
</dbReference>
<dbReference type="PANTHER" id="PTHR46060">
    <property type="entry name" value="MARINER MOS1 TRANSPOSASE-LIKE PROTEIN"/>
    <property type="match status" value="1"/>
</dbReference>
<dbReference type="PANTHER" id="PTHR46060:SF1">
    <property type="entry name" value="MARINER MOS1 TRANSPOSASE-LIKE PROTEIN"/>
    <property type="match status" value="1"/>
</dbReference>
<accession>A0AAV7JYB7</accession>
<gene>
    <name evidence="2" type="ORF">LOD99_11474</name>
</gene>
<dbReference type="EMBL" id="JAKMXF010000247">
    <property type="protein sequence ID" value="KAI6653877.1"/>
    <property type="molecule type" value="Genomic_DNA"/>
</dbReference>
<sequence length="80" mass="9306">MSFEATIYGWIESFDNGDEDIHDDPRPCRPTSSKSRSNIKRVQTILDEDRRITLRELEEWVGISKATPHLIVTEDLEMSK</sequence>
<reference evidence="2 3" key="1">
    <citation type="journal article" date="2023" name="BMC Biol.">
        <title>The compact genome of the sponge Oopsacas minuta (Hexactinellida) is lacking key metazoan core genes.</title>
        <authorList>
            <person name="Santini S."/>
            <person name="Schenkelaars Q."/>
            <person name="Jourda C."/>
            <person name="Duchesne M."/>
            <person name="Belahbib H."/>
            <person name="Rocher C."/>
            <person name="Selva M."/>
            <person name="Riesgo A."/>
            <person name="Vervoort M."/>
            <person name="Leys S.P."/>
            <person name="Kodjabachian L."/>
            <person name="Le Bivic A."/>
            <person name="Borchiellini C."/>
            <person name="Claverie J.M."/>
            <person name="Renard E."/>
        </authorList>
    </citation>
    <scope>NUCLEOTIDE SEQUENCE [LARGE SCALE GENOMIC DNA]</scope>
    <source>
        <strain evidence="2">SPO-2</strain>
    </source>
</reference>
<name>A0AAV7JYB7_9METZ</name>
<proteinExistence type="predicted"/>
<dbReference type="Proteomes" id="UP001165289">
    <property type="component" value="Unassembled WGS sequence"/>
</dbReference>
<evidence type="ECO:0000313" key="3">
    <source>
        <dbReference type="Proteomes" id="UP001165289"/>
    </source>
</evidence>